<evidence type="ECO:0000313" key="2">
    <source>
        <dbReference type="Proteomes" id="UP001056778"/>
    </source>
</evidence>
<dbReference type="EMBL" id="CM043023">
    <property type="protein sequence ID" value="KAI4455038.1"/>
    <property type="molecule type" value="Genomic_DNA"/>
</dbReference>
<protein>
    <submittedName>
        <fullName evidence="1">Scavenger receptor class b type-1 sr-b1</fullName>
    </submittedName>
</protein>
<gene>
    <name evidence="1" type="ORF">MML48_9g00006473</name>
</gene>
<organism evidence="1 2">
    <name type="scientific">Holotrichia oblita</name>
    <name type="common">Chafer beetle</name>
    <dbReference type="NCBI Taxonomy" id="644536"/>
    <lineage>
        <taxon>Eukaryota</taxon>
        <taxon>Metazoa</taxon>
        <taxon>Ecdysozoa</taxon>
        <taxon>Arthropoda</taxon>
        <taxon>Hexapoda</taxon>
        <taxon>Insecta</taxon>
        <taxon>Pterygota</taxon>
        <taxon>Neoptera</taxon>
        <taxon>Endopterygota</taxon>
        <taxon>Coleoptera</taxon>
        <taxon>Polyphaga</taxon>
        <taxon>Scarabaeiformia</taxon>
        <taxon>Scarabaeidae</taxon>
        <taxon>Melolonthinae</taxon>
        <taxon>Holotrichia</taxon>
    </lineage>
</organism>
<evidence type="ECO:0000313" key="1">
    <source>
        <dbReference type="EMBL" id="KAI4455038.1"/>
    </source>
</evidence>
<proteinExistence type="predicted"/>
<name>A0ACB9SI99_HOLOL</name>
<accession>A0ACB9SI99</accession>
<dbReference type="Proteomes" id="UP001056778">
    <property type="component" value="Chromosome 9"/>
</dbReference>
<keyword evidence="2" id="KW-1185">Reference proteome</keyword>
<reference evidence="1" key="1">
    <citation type="submission" date="2022-04" db="EMBL/GenBank/DDBJ databases">
        <title>Chromosome-scale genome assembly of Holotrichia oblita Faldermann.</title>
        <authorList>
            <person name="Rongchong L."/>
        </authorList>
    </citation>
    <scope>NUCLEOTIDE SEQUENCE</scope>
    <source>
        <strain evidence="1">81SQS9</strain>
    </source>
</reference>
<keyword evidence="1" id="KW-0675">Receptor</keyword>
<sequence length="482" mass="55382">MAKDITSWTEKVKTVIGFPPFEWWSYPPPILLDVFIYNITNKERFLSGEDPKMIVEEVGPILYKEIWTHTDVVFNDNSTMTYLVNRTLEYMEENTIDLNATLIVPNLATLAVASRLWDASIFTKMTVNALFRIMKKEHLIHTTVYNFLYNNTDSFLDALHKTLPNLVPVRNVGIVPLMYKDYFDNVTAFIGTAHGNELFSLIDRYRNSDNIPGHPDRCKTKITNATEGIIYNQMIRKDSVLKYYRKCICKTTSLYYEGEHTLYGLKTYKFEMAPSDLNRTYPPEEDCFDTKPSLPNGTADVSKCTFCKHYRIESETIRLTRLNNTFSAYPVTTSFVYFNHTDDSLNTCAEIKIPNGKMAPPSEAYLEPITGIPLKSSAALQANLNVKPLQGFDKSFKRFSGQQIPLCYLHYHSDGLPLKVFCLIYLMKALPAIGWMLTVLSLSFGLYCIWESVRRKQRTQNSESIKDANVELETFLKQPVIN</sequence>
<comment type="caution">
    <text evidence="1">The sequence shown here is derived from an EMBL/GenBank/DDBJ whole genome shotgun (WGS) entry which is preliminary data.</text>
</comment>